<evidence type="ECO:0000313" key="2">
    <source>
        <dbReference type="Proteomes" id="UP000663882"/>
    </source>
</evidence>
<gene>
    <name evidence="1" type="ORF">RFH988_LOCUS35811</name>
</gene>
<comment type="caution">
    <text evidence="1">The sequence shown here is derived from an EMBL/GenBank/DDBJ whole genome shotgun (WGS) entry which is preliminary data.</text>
</comment>
<proteinExistence type="predicted"/>
<protein>
    <submittedName>
        <fullName evidence="1">Uncharacterized protein</fullName>
    </submittedName>
</protein>
<dbReference type="EMBL" id="CAJNOO010005688">
    <property type="protein sequence ID" value="CAF1427675.1"/>
    <property type="molecule type" value="Genomic_DNA"/>
</dbReference>
<reference evidence="1" key="1">
    <citation type="submission" date="2021-02" db="EMBL/GenBank/DDBJ databases">
        <authorList>
            <person name="Nowell W R."/>
        </authorList>
    </citation>
    <scope>NUCLEOTIDE SEQUENCE</scope>
</reference>
<feature type="non-terminal residue" evidence="1">
    <location>
        <position position="1"/>
    </location>
</feature>
<dbReference type="OrthoDB" id="10192508at2759"/>
<dbReference type="Proteomes" id="UP000663882">
    <property type="component" value="Unassembled WGS sequence"/>
</dbReference>
<organism evidence="1 2">
    <name type="scientific">Rotaria sordida</name>
    <dbReference type="NCBI Taxonomy" id="392033"/>
    <lineage>
        <taxon>Eukaryota</taxon>
        <taxon>Metazoa</taxon>
        <taxon>Spiralia</taxon>
        <taxon>Gnathifera</taxon>
        <taxon>Rotifera</taxon>
        <taxon>Eurotatoria</taxon>
        <taxon>Bdelloidea</taxon>
        <taxon>Philodinida</taxon>
        <taxon>Philodinidae</taxon>
        <taxon>Rotaria</taxon>
    </lineage>
</organism>
<sequence>MPIYSTLFKNFERLSTHDLLPYGQLSCDTILTSIHRFIKIWYVTWTKTTKEYSELFINERVNKEQEMIDRLSIISSSDCILIEPVEELCERIKQPSTLPLLLALIDFANYLAKVNKWILLLMNSIAQRKSIRMAIWGLNCLMLSTCPS</sequence>
<name>A0A815MU66_9BILA</name>
<dbReference type="AlphaFoldDB" id="A0A815MU66"/>
<evidence type="ECO:0000313" key="1">
    <source>
        <dbReference type="EMBL" id="CAF1427675.1"/>
    </source>
</evidence>
<accession>A0A815MU66</accession>